<evidence type="ECO:0000259" key="4">
    <source>
        <dbReference type="PROSITE" id="PS50883"/>
    </source>
</evidence>
<dbReference type="AlphaFoldDB" id="A0A974SSU2"/>
<organism evidence="6 7">
    <name type="scientific">Azospira restricta</name>
    <dbReference type="NCBI Taxonomy" id="404405"/>
    <lineage>
        <taxon>Bacteria</taxon>
        <taxon>Pseudomonadati</taxon>
        <taxon>Pseudomonadota</taxon>
        <taxon>Betaproteobacteria</taxon>
        <taxon>Rhodocyclales</taxon>
        <taxon>Rhodocyclaceae</taxon>
        <taxon>Azospira</taxon>
    </lineage>
</organism>
<dbReference type="InterPro" id="IPR029787">
    <property type="entry name" value="Nucleotide_cyclase"/>
</dbReference>
<dbReference type="Pfam" id="PF00990">
    <property type="entry name" value="GGDEF"/>
    <property type="match status" value="1"/>
</dbReference>
<dbReference type="PANTHER" id="PTHR44757:SF2">
    <property type="entry name" value="BIOFILM ARCHITECTURE MAINTENANCE PROTEIN MBAA"/>
    <property type="match status" value="1"/>
</dbReference>
<dbReference type="PIRSF" id="PIRSF005925">
    <property type="entry name" value="Dos"/>
    <property type="match status" value="1"/>
</dbReference>
<evidence type="ECO:0000256" key="1">
    <source>
        <dbReference type="ARBA" id="ARBA00051114"/>
    </source>
</evidence>
<dbReference type="FunFam" id="3.20.20.450:FF:000001">
    <property type="entry name" value="Cyclic di-GMP phosphodiesterase yahA"/>
    <property type="match status" value="1"/>
</dbReference>
<dbReference type="InterPro" id="IPR052155">
    <property type="entry name" value="Biofilm_reg_signaling"/>
</dbReference>
<proteinExistence type="predicted"/>
<dbReference type="InterPro" id="IPR012226">
    <property type="entry name" value="Diguanyl_cyclase/Pdiesterase"/>
</dbReference>
<accession>A0A974SSU2</accession>
<dbReference type="Pfam" id="PF13426">
    <property type="entry name" value="PAS_9"/>
    <property type="match status" value="2"/>
</dbReference>
<dbReference type="InterPro" id="IPR000700">
    <property type="entry name" value="PAS-assoc_C"/>
</dbReference>
<feature type="domain" description="EAL" evidence="4">
    <location>
        <begin position="464"/>
        <end position="718"/>
    </location>
</feature>
<feature type="domain" description="PAC" evidence="3">
    <location>
        <begin position="1"/>
        <end position="46"/>
    </location>
</feature>
<dbReference type="Proteomes" id="UP000663444">
    <property type="component" value="Chromosome"/>
</dbReference>
<dbReference type="EMBL" id="CP064781">
    <property type="protein sequence ID" value="QRJ65713.1"/>
    <property type="molecule type" value="Genomic_DNA"/>
</dbReference>
<dbReference type="PROSITE" id="PS50112">
    <property type="entry name" value="PAS"/>
    <property type="match status" value="1"/>
</dbReference>
<dbReference type="InterPro" id="IPR001610">
    <property type="entry name" value="PAC"/>
</dbReference>
<reference evidence="6" key="1">
    <citation type="submission" date="2020-11" db="EMBL/GenBank/DDBJ databases">
        <title>Azospira restricta DSM 18626 genome sequence.</title>
        <authorList>
            <person name="Moe W.M."/>
        </authorList>
    </citation>
    <scope>NUCLEOTIDE SEQUENCE</scope>
    <source>
        <strain evidence="6">DSM 18626</strain>
    </source>
</reference>
<dbReference type="InterPro" id="IPR043128">
    <property type="entry name" value="Rev_trsase/Diguanyl_cyclase"/>
</dbReference>
<dbReference type="NCBIfam" id="TIGR00229">
    <property type="entry name" value="sensory_box"/>
    <property type="match status" value="2"/>
</dbReference>
<dbReference type="CDD" id="cd00130">
    <property type="entry name" value="PAS"/>
    <property type="match status" value="2"/>
</dbReference>
<dbReference type="PROSITE" id="PS50887">
    <property type="entry name" value="GGDEF"/>
    <property type="match status" value="1"/>
</dbReference>
<dbReference type="Gene3D" id="3.30.450.20">
    <property type="entry name" value="PAS domain"/>
    <property type="match status" value="2"/>
</dbReference>
<dbReference type="KEGG" id="ares:IWH25_10990"/>
<sequence>MPLRGAQLYLEIDAGPIRDAGGNLLAVVETLRDMTQRQSAESRLRTMFEASPDPVWIIEDDHFVECNDAAVNMLGYASRDEILNAHPSQLSPPVQPDGEDSFGKAERMMALAREKGLHRFEWVHARADGSHFTAEVTLSVIDLAGRQAIYCAWRDISDRKRAEEALRLYAKAFEHSGEAIMITDRDNRIVAVNAALARDTGYAAEELLGKDPRVLASHQTPRETYQAMWAALNESGYWQGELWDLRKDGVSYPKWAAISAIHDEQGALTNYIASFTDISERKAAEARIDHLAHHDALTGLVNRYNLESRLAQSLLAARREVRQLAVMFIDLDRFKVINDTLGHHTGDRMLVEVARRLGDCVRESDIVARLGGDEFVVVLTSLACDMDAALVAAKILVALSSPYTVDGKILHSTPSIGISMFPTNGEDSETLMKNADAAMYFAKAKGRNNFQFFSPAMTAAATERMELERDLRGALAAGQYELHYQPQVCAKSGAVRGVEALIRWRHPERGLVPPLTFIPIAEETGAIEAIGAWVLEEACRQKAAWRAAGMPALRIAVNLSAQQLRSSTLVAQVRAAMEAYGIGPGELELEITESAAMEDPERAIGRLEALRGLGVELAIDDFGTGYSSLAYLKMLPIDTLKLDRAFVRDIETDENDAAISAATLALARNLGLKVVAEGVENEAQREFLSRHGCELLQGYLFGRPEPAAVWTERWQAAAPGTAG</sequence>
<dbReference type="InterPro" id="IPR001633">
    <property type="entry name" value="EAL_dom"/>
</dbReference>
<dbReference type="CDD" id="cd01948">
    <property type="entry name" value="EAL"/>
    <property type="match status" value="1"/>
</dbReference>
<feature type="domain" description="PAS" evidence="2">
    <location>
        <begin position="165"/>
        <end position="210"/>
    </location>
</feature>
<dbReference type="GO" id="GO:0071732">
    <property type="term" value="P:cellular response to nitric oxide"/>
    <property type="evidence" value="ECO:0007669"/>
    <property type="project" value="UniProtKB-ARBA"/>
</dbReference>
<dbReference type="SMART" id="SM00086">
    <property type="entry name" value="PAC"/>
    <property type="match status" value="2"/>
</dbReference>
<feature type="domain" description="PAC" evidence="3">
    <location>
        <begin position="238"/>
        <end position="290"/>
    </location>
</feature>
<dbReference type="CDD" id="cd01949">
    <property type="entry name" value="GGDEF"/>
    <property type="match status" value="1"/>
</dbReference>
<evidence type="ECO:0000259" key="3">
    <source>
        <dbReference type="PROSITE" id="PS50113"/>
    </source>
</evidence>
<dbReference type="PANTHER" id="PTHR44757">
    <property type="entry name" value="DIGUANYLATE CYCLASE DGCP"/>
    <property type="match status" value="1"/>
</dbReference>
<dbReference type="SMART" id="SM00091">
    <property type="entry name" value="PAS"/>
    <property type="match status" value="2"/>
</dbReference>
<dbReference type="PROSITE" id="PS50113">
    <property type="entry name" value="PAC"/>
    <property type="match status" value="3"/>
</dbReference>
<dbReference type="InterPro" id="IPR035965">
    <property type="entry name" value="PAS-like_dom_sf"/>
</dbReference>
<dbReference type="InterPro" id="IPR000014">
    <property type="entry name" value="PAS"/>
</dbReference>
<dbReference type="Pfam" id="PF00563">
    <property type="entry name" value="EAL"/>
    <property type="match status" value="1"/>
</dbReference>
<name>A0A974SSU2_9RHOO</name>
<evidence type="ECO:0000313" key="7">
    <source>
        <dbReference type="Proteomes" id="UP000663444"/>
    </source>
</evidence>
<dbReference type="FunFam" id="3.30.70.270:FF:000001">
    <property type="entry name" value="Diguanylate cyclase domain protein"/>
    <property type="match status" value="1"/>
</dbReference>
<dbReference type="InterPro" id="IPR000160">
    <property type="entry name" value="GGDEF_dom"/>
</dbReference>
<dbReference type="Gene3D" id="3.30.70.270">
    <property type="match status" value="1"/>
</dbReference>
<comment type="catalytic activity">
    <reaction evidence="1">
        <text>3',3'-c-di-GMP + H2O = 5'-phosphoguanylyl(3'-&gt;5')guanosine + H(+)</text>
        <dbReference type="Rhea" id="RHEA:24902"/>
        <dbReference type="ChEBI" id="CHEBI:15377"/>
        <dbReference type="ChEBI" id="CHEBI:15378"/>
        <dbReference type="ChEBI" id="CHEBI:58754"/>
        <dbReference type="ChEBI" id="CHEBI:58805"/>
        <dbReference type="EC" id="3.1.4.52"/>
    </reaction>
    <physiologicalReaction direction="left-to-right" evidence="1">
        <dbReference type="Rhea" id="RHEA:24903"/>
    </physiologicalReaction>
</comment>
<protein>
    <submittedName>
        <fullName evidence="6">EAL domain-containing protein</fullName>
    </submittedName>
</protein>
<evidence type="ECO:0000259" key="2">
    <source>
        <dbReference type="PROSITE" id="PS50112"/>
    </source>
</evidence>
<dbReference type="SUPFAM" id="SSF141868">
    <property type="entry name" value="EAL domain-like"/>
    <property type="match status" value="1"/>
</dbReference>
<dbReference type="SUPFAM" id="SSF55073">
    <property type="entry name" value="Nucleotide cyclase"/>
    <property type="match status" value="1"/>
</dbReference>
<feature type="domain" description="PAC" evidence="3">
    <location>
        <begin position="118"/>
        <end position="168"/>
    </location>
</feature>
<dbReference type="Gene3D" id="3.20.20.450">
    <property type="entry name" value="EAL domain"/>
    <property type="match status" value="1"/>
</dbReference>
<dbReference type="PROSITE" id="PS50883">
    <property type="entry name" value="EAL"/>
    <property type="match status" value="1"/>
</dbReference>
<dbReference type="SMART" id="SM00267">
    <property type="entry name" value="GGDEF"/>
    <property type="match status" value="1"/>
</dbReference>
<dbReference type="NCBIfam" id="TIGR00254">
    <property type="entry name" value="GGDEF"/>
    <property type="match status" value="1"/>
</dbReference>
<keyword evidence="7" id="KW-1185">Reference proteome</keyword>
<evidence type="ECO:0000259" key="5">
    <source>
        <dbReference type="PROSITE" id="PS50887"/>
    </source>
</evidence>
<dbReference type="SUPFAM" id="SSF55785">
    <property type="entry name" value="PYP-like sensor domain (PAS domain)"/>
    <property type="match status" value="2"/>
</dbReference>
<dbReference type="SMART" id="SM00052">
    <property type="entry name" value="EAL"/>
    <property type="match status" value="1"/>
</dbReference>
<dbReference type="InterPro" id="IPR035919">
    <property type="entry name" value="EAL_sf"/>
</dbReference>
<gene>
    <name evidence="6" type="ORF">IWH25_10990</name>
</gene>
<dbReference type="GO" id="GO:0071111">
    <property type="term" value="F:cyclic-guanylate-specific phosphodiesterase activity"/>
    <property type="evidence" value="ECO:0007669"/>
    <property type="project" value="UniProtKB-EC"/>
</dbReference>
<evidence type="ECO:0000313" key="6">
    <source>
        <dbReference type="EMBL" id="QRJ65713.1"/>
    </source>
</evidence>
<feature type="domain" description="GGDEF" evidence="5">
    <location>
        <begin position="322"/>
        <end position="455"/>
    </location>
</feature>